<dbReference type="EMBL" id="CP046400">
    <property type="protein sequence ID" value="QGY40895.1"/>
    <property type="molecule type" value="Genomic_DNA"/>
</dbReference>
<dbReference type="PANTHER" id="PTHR33908:SF11">
    <property type="entry name" value="MEMBRANE PROTEIN"/>
    <property type="match status" value="1"/>
</dbReference>
<dbReference type="PANTHER" id="PTHR33908">
    <property type="entry name" value="MANNOSYLTRANSFERASE YKCB-RELATED"/>
    <property type="match status" value="1"/>
</dbReference>
<reference evidence="9 10" key="1">
    <citation type="submission" date="2019-11" db="EMBL/GenBank/DDBJ databases">
        <authorList>
            <person name="Zheng R.K."/>
            <person name="Sun C.M."/>
        </authorList>
    </citation>
    <scope>NUCLEOTIDE SEQUENCE [LARGE SCALE GENOMIC DNA]</scope>
    <source>
        <strain evidence="9 10">SRB007</strain>
    </source>
</reference>
<evidence type="ECO:0000256" key="3">
    <source>
        <dbReference type="ARBA" id="ARBA00022676"/>
    </source>
</evidence>
<keyword evidence="4" id="KW-0808">Transferase</keyword>
<gene>
    <name evidence="9" type="ORF">GM415_12395</name>
</gene>
<dbReference type="GO" id="GO:0005886">
    <property type="term" value="C:plasma membrane"/>
    <property type="evidence" value="ECO:0007669"/>
    <property type="project" value="UniProtKB-SubCell"/>
</dbReference>
<dbReference type="RefSeq" id="WP_158948633.1">
    <property type="nucleotide sequence ID" value="NZ_CP046400.1"/>
</dbReference>
<evidence type="ECO:0000256" key="2">
    <source>
        <dbReference type="ARBA" id="ARBA00022475"/>
    </source>
</evidence>
<evidence type="ECO:0000313" key="10">
    <source>
        <dbReference type="Proteomes" id="UP000428328"/>
    </source>
</evidence>
<protein>
    <submittedName>
        <fullName evidence="9">Uncharacterized protein</fullName>
    </submittedName>
</protein>
<proteinExistence type="predicted"/>
<feature type="transmembrane region" description="Helical" evidence="8">
    <location>
        <begin position="287"/>
        <end position="304"/>
    </location>
</feature>
<organism evidence="9 10">
    <name type="scientific">Pseudodesulfovibrio cashew</name>
    <dbReference type="NCBI Taxonomy" id="2678688"/>
    <lineage>
        <taxon>Bacteria</taxon>
        <taxon>Pseudomonadati</taxon>
        <taxon>Thermodesulfobacteriota</taxon>
        <taxon>Desulfovibrionia</taxon>
        <taxon>Desulfovibrionales</taxon>
        <taxon>Desulfovibrionaceae</taxon>
    </lineage>
</organism>
<feature type="transmembrane region" description="Helical" evidence="8">
    <location>
        <begin position="132"/>
        <end position="153"/>
    </location>
</feature>
<keyword evidence="3" id="KW-0328">Glycosyltransferase</keyword>
<keyword evidence="5 8" id="KW-0812">Transmembrane</keyword>
<dbReference type="InterPro" id="IPR050297">
    <property type="entry name" value="LipidA_mod_glycosyltrf_83"/>
</dbReference>
<comment type="subcellular location">
    <subcellularLocation>
        <location evidence="1">Cell membrane</location>
        <topology evidence="1">Multi-pass membrane protein</topology>
    </subcellularLocation>
</comment>
<keyword evidence="10" id="KW-1185">Reference proteome</keyword>
<dbReference type="AlphaFoldDB" id="A0A6I6JDJ1"/>
<sequence length="496" mass="56306">MPKTALIPHKNRTILLLFILSVAVRIITAEYVDIGGDNCMRWDFASSLQYGIENLQWSHHTARLIITMPLWGLLELFGNKPALYYVLPILSASVGSVFMYLIGAQLKNERFGIIVAITTILFPQLTQSGSQLWPSIFQFTFLAIAIWAILAWHERKNTGYILMAACAFYLIWSARLTAVYVFPGLALLIFLPSRKVKPLILFAVSVGVLCLLEWAFFWWDTGNVMGRIGVVTQTAIARHESLSITDYLLRFIEFKKLRGLIPVLILTIISAIATLKTQDQRWKAISILYLGYVFLLVYMVAGVNPIKPATWPSSRYWMTAAPFGLMLLCNSLFELRFRFPRLATSLFIILFIAFAGFSAKKIQSTNAIVQVTKNEQVVAPLLASKTPIILEWKPWNPNYIEGLFYTLFNVEIKPKGIREDHIKMAMKREKNRLVWLFLHDKTQIASYLDGELIRIDKLKCLYVPPGGDSTSPPGATIHFDRKNSYAQKLLPTGKDS</sequence>
<feature type="transmembrane region" description="Helical" evidence="8">
    <location>
        <begin position="339"/>
        <end position="357"/>
    </location>
</feature>
<dbReference type="GO" id="GO:0009103">
    <property type="term" value="P:lipopolysaccharide biosynthetic process"/>
    <property type="evidence" value="ECO:0007669"/>
    <property type="project" value="UniProtKB-ARBA"/>
</dbReference>
<feature type="transmembrane region" description="Helical" evidence="8">
    <location>
        <begin position="110"/>
        <end position="126"/>
    </location>
</feature>
<evidence type="ECO:0000256" key="4">
    <source>
        <dbReference type="ARBA" id="ARBA00022679"/>
    </source>
</evidence>
<feature type="transmembrane region" description="Helical" evidence="8">
    <location>
        <begin position="316"/>
        <end position="333"/>
    </location>
</feature>
<accession>A0A6I6JDJ1</accession>
<keyword evidence="7 8" id="KW-0472">Membrane</keyword>
<evidence type="ECO:0000256" key="8">
    <source>
        <dbReference type="SAM" id="Phobius"/>
    </source>
</evidence>
<evidence type="ECO:0000256" key="1">
    <source>
        <dbReference type="ARBA" id="ARBA00004651"/>
    </source>
</evidence>
<dbReference type="GO" id="GO:0016763">
    <property type="term" value="F:pentosyltransferase activity"/>
    <property type="evidence" value="ECO:0007669"/>
    <property type="project" value="TreeGrafter"/>
</dbReference>
<name>A0A6I6JDJ1_9BACT</name>
<evidence type="ECO:0000256" key="7">
    <source>
        <dbReference type="ARBA" id="ARBA00023136"/>
    </source>
</evidence>
<feature type="transmembrane region" description="Helical" evidence="8">
    <location>
        <begin position="160"/>
        <end position="193"/>
    </location>
</feature>
<dbReference type="Proteomes" id="UP000428328">
    <property type="component" value="Chromosome"/>
</dbReference>
<feature type="transmembrane region" description="Helical" evidence="8">
    <location>
        <begin position="82"/>
        <end position="103"/>
    </location>
</feature>
<evidence type="ECO:0000313" key="9">
    <source>
        <dbReference type="EMBL" id="QGY40895.1"/>
    </source>
</evidence>
<evidence type="ECO:0000256" key="5">
    <source>
        <dbReference type="ARBA" id="ARBA00022692"/>
    </source>
</evidence>
<dbReference type="KEGG" id="psel:GM415_12395"/>
<keyword evidence="2" id="KW-1003">Cell membrane</keyword>
<feature type="transmembrane region" description="Helical" evidence="8">
    <location>
        <begin position="199"/>
        <end position="219"/>
    </location>
</feature>
<evidence type="ECO:0000256" key="6">
    <source>
        <dbReference type="ARBA" id="ARBA00022989"/>
    </source>
</evidence>
<keyword evidence="6 8" id="KW-1133">Transmembrane helix</keyword>